<keyword evidence="2" id="KW-1185">Reference proteome</keyword>
<comment type="caution">
    <text evidence="1">The sequence shown here is derived from an EMBL/GenBank/DDBJ whole genome shotgun (WGS) entry which is preliminary data.</text>
</comment>
<proteinExistence type="predicted"/>
<sequence>TTRESDLILLLQSFSPAADLEAFCCCSIYHRHR</sequence>
<gene>
    <name evidence="1" type="ORF">LITE_LOCUS2920</name>
</gene>
<reference evidence="1" key="1">
    <citation type="submission" date="2022-08" db="EMBL/GenBank/DDBJ databases">
        <authorList>
            <person name="Gutierrez-Valencia J."/>
        </authorList>
    </citation>
    <scope>NUCLEOTIDE SEQUENCE</scope>
</reference>
<feature type="non-terminal residue" evidence="1">
    <location>
        <position position="1"/>
    </location>
</feature>
<dbReference type="Proteomes" id="UP001154282">
    <property type="component" value="Unassembled WGS sequence"/>
</dbReference>
<organism evidence="1 2">
    <name type="scientific">Linum tenue</name>
    <dbReference type="NCBI Taxonomy" id="586396"/>
    <lineage>
        <taxon>Eukaryota</taxon>
        <taxon>Viridiplantae</taxon>
        <taxon>Streptophyta</taxon>
        <taxon>Embryophyta</taxon>
        <taxon>Tracheophyta</taxon>
        <taxon>Spermatophyta</taxon>
        <taxon>Magnoliopsida</taxon>
        <taxon>eudicotyledons</taxon>
        <taxon>Gunneridae</taxon>
        <taxon>Pentapetalae</taxon>
        <taxon>rosids</taxon>
        <taxon>fabids</taxon>
        <taxon>Malpighiales</taxon>
        <taxon>Linaceae</taxon>
        <taxon>Linum</taxon>
    </lineage>
</organism>
<protein>
    <submittedName>
        <fullName evidence="1">Uncharacterized protein</fullName>
    </submittedName>
</protein>
<accession>A0AAV0H6N5</accession>
<evidence type="ECO:0000313" key="2">
    <source>
        <dbReference type="Proteomes" id="UP001154282"/>
    </source>
</evidence>
<evidence type="ECO:0000313" key="1">
    <source>
        <dbReference type="EMBL" id="CAI0380985.1"/>
    </source>
</evidence>
<dbReference type="AlphaFoldDB" id="A0AAV0H6N5"/>
<dbReference type="EMBL" id="CAMGYJ010000002">
    <property type="protein sequence ID" value="CAI0380985.1"/>
    <property type="molecule type" value="Genomic_DNA"/>
</dbReference>
<name>A0AAV0H6N5_9ROSI</name>